<dbReference type="SUPFAM" id="SSF54060">
    <property type="entry name" value="His-Me finger endonucleases"/>
    <property type="match status" value="1"/>
</dbReference>
<dbReference type="GO" id="GO:0031640">
    <property type="term" value="P:killing of cells of another organism"/>
    <property type="evidence" value="ECO:0007669"/>
    <property type="project" value="UniProtKB-KW"/>
</dbReference>
<evidence type="ECO:0000256" key="5">
    <source>
        <dbReference type="ARBA" id="ARBA00022801"/>
    </source>
</evidence>
<keyword evidence="3" id="KW-0540">Nuclease</keyword>
<evidence type="ECO:0000256" key="6">
    <source>
        <dbReference type="ARBA" id="ARBA00023022"/>
    </source>
</evidence>
<dbReference type="InterPro" id="IPR003615">
    <property type="entry name" value="HNH_nuc"/>
</dbReference>
<keyword evidence="7" id="KW-0078">Bacteriocin</keyword>
<keyword evidence="9" id="KW-0812">Transmembrane</keyword>
<keyword evidence="8" id="KW-0175">Coiled coil</keyword>
<accession>A0A327N9K8</accession>
<dbReference type="GO" id="GO:0016787">
    <property type="term" value="F:hydrolase activity"/>
    <property type="evidence" value="ECO:0007669"/>
    <property type="project" value="UniProtKB-KW"/>
</dbReference>
<dbReference type="InterPro" id="IPR037146">
    <property type="entry name" value="Colicin/pyocin_DNase_dom_sf"/>
</dbReference>
<keyword evidence="9" id="KW-1133">Transmembrane helix</keyword>
<dbReference type="InterPro" id="IPR016128">
    <property type="entry name" value="Pyosin/cloacin_T_dom"/>
</dbReference>
<evidence type="ECO:0000256" key="7">
    <source>
        <dbReference type="ARBA" id="ARBA00023048"/>
    </source>
</evidence>
<dbReference type="SMART" id="SM00507">
    <property type="entry name" value="HNHc"/>
    <property type="match status" value="1"/>
</dbReference>
<evidence type="ECO:0000313" key="11">
    <source>
        <dbReference type="EMBL" id="RAI71950.1"/>
    </source>
</evidence>
<dbReference type="Pfam" id="PF06958">
    <property type="entry name" value="Pyocin_S"/>
    <property type="match status" value="1"/>
</dbReference>
<dbReference type="InterPro" id="IPR003060">
    <property type="entry name" value="Pyocin_killer"/>
</dbReference>
<dbReference type="InterPro" id="IPR036302">
    <property type="entry name" value="Pyosin/cloacin_T_dom_sf"/>
</dbReference>
<keyword evidence="6" id="KW-0044">Antibiotic</keyword>
<name>A0A327N9K8_PSEFL</name>
<comment type="caution">
    <text evidence="11">The sequence shown here is derived from an EMBL/GenBank/DDBJ whole genome shotgun (WGS) entry which is preliminary data.</text>
</comment>
<dbReference type="Gene3D" id="3.90.540.10">
    <property type="entry name" value="Colicin/pyocin, DNase domain"/>
    <property type="match status" value="1"/>
</dbReference>
<dbReference type="GO" id="GO:0004519">
    <property type="term" value="F:endonuclease activity"/>
    <property type="evidence" value="ECO:0007669"/>
    <property type="project" value="UniProtKB-KW"/>
</dbReference>
<protein>
    <submittedName>
        <fullName evidence="11">Colicin transporter</fullName>
    </submittedName>
</protein>
<evidence type="ECO:0000256" key="9">
    <source>
        <dbReference type="SAM" id="Phobius"/>
    </source>
</evidence>
<evidence type="ECO:0000313" key="12">
    <source>
        <dbReference type="Proteomes" id="UP000249493"/>
    </source>
</evidence>
<dbReference type="GO" id="GO:0019835">
    <property type="term" value="P:cytolysis"/>
    <property type="evidence" value="ECO:0007669"/>
    <property type="project" value="InterPro"/>
</dbReference>
<evidence type="ECO:0000256" key="2">
    <source>
        <dbReference type="ARBA" id="ARBA00022529"/>
    </source>
</evidence>
<evidence type="ECO:0000256" key="4">
    <source>
        <dbReference type="ARBA" id="ARBA00022759"/>
    </source>
</evidence>
<feature type="transmembrane region" description="Helical" evidence="9">
    <location>
        <begin position="192"/>
        <end position="221"/>
    </location>
</feature>
<keyword evidence="4" id="KW-0255">Endonuclease</keyword>
<reference evidence="11 12" key="1">
    <citation type="submission" date="2018-06" db="EMBL/GenBank/DDBJ databases">
        <authorList>
            <person name="Zhirakovskaya E."/>
        </authorList>
    </citation>
    <scope>NUCLEOTIDE SEQUENCE [LARGE SCALE GENOMIC DNA]</scope>
    <source>
        <strain evidence="11 12">LY3</strain>
    </source>
</reference>
<dbReference type="InterPro" id="IPR044925">
    <property type="entry name" value="His-Me_finger_sf"/>
</dbReference>
<dbReference type="EMBL" id="QLIN01000002">
    <property type="protein sequence ID" value="RAI71950.1"/>
    <property type="molecule type" value="Genomic_DNA"/>
</dbReference>
<evidence type="ECO:0000256" key="8">
    <source>
        <dbReference type="SAM" id="Coils"/>
    </source>
</evidence>
<gene>
    <name evidence="11" type="ORF">DOZ80_05665</name>
</gene>
<keyword evidence="5" id="KW-0378">Hydrolase</keyword>
<dbReference type="SUPFAM" id="SSF69369">
    <property type="entry name" value="Cloacin translocation domain"/>
    <property type="match status" value="1"/>
</dbReference>
<feature type="domain" description="HNH nuclease" evidence="10">
    <location>
        <begin position="452"/>
        <end position="507"/>
    </location>
</feature>
<evidence type="ECO:0000259" key="10">
    <source>
        <dbReference type="SMART" id="SM00507"/>
    </source>
</evidence>
<keyword evidence="2" id="KW-0929">Antimicrobial</keyword>
<dbReference type="Proteomes" id="UP000249493">
    <property type="component" value="Unassembled WGS sequence"/>
</dbReference>
<comment type="similarity">
    <text evidence="1">Belongs to the colicin/pyosin nuclease family.</text>
</comment>
<dbReference type="AlphaFoldDB" id="A0A327N9K8"/>
<sequence length="520" mass="55815">MDRKVSPKGIAMQAWAASYRAAHEANLLTLSIQMLNQQQVEVYKWLATVQANDQEQAAAAAEAQRIAAEQARIRAESEALALAQEQARLAALAEAERVAAEQARIAAEAAARYIASEQARREAEAEVQRQVEEEARRHAMESLNAAQGLRPFPVSGAAAASGPVFTVAAGTLAVDAATTLAIRTAVRSATAAAITALAAVVGTASGVVIVVGVAALVYYALRDNKEPYALSVPLSDLTTYDIDELHAIAHTNGEVELSVAMGSKTTENTTEFAVAVANGTTVPGKMPVRLATYDPVLNLYRSESPDARSPGMTWTPIISPGNASTALPVKQPLAAPYTGATATALEGRIDTNPELDLYSFGGSIYIFPTDSGIPPQFVMFRDRRSEPGASSGAGKLVSENWMRTASMPEGAPIPAQIADKLRGRRFSSFKNFRSEFWKAVSNDELLNGQFTKLRQMDMKQGLAPTTFPQDQVGRRIKYEIHHIIPIGEGGEVYDMDNLQIMTPKSHIQIHAKTKGVKNDS</sequence>
<dbReference type="GO" id="GO:0042742">
    <property type="term" value="P:defense response to bacterium"/>
    <property type="evidence" value="ECO:0007669"/>
    <property type="project" value="UniProtKB-KW"/>
</dbReference>
<evidence type="ECO:0000256" key="1">
    <source>
        <dbReference type="ARBA" id="ARBA00006811"/>
    </source>
</evidence>
<feature type="coiled-coil region" evidence="8">
    <location>
        <begin position="51"/>
        <end position="133"/>
    </location>
</feature>
<dbReference type="GO" id="GO:0005102">
    <property type="term" value="F:signaling receptor binding"/>
    <property type="evidence" value="ECO:0007669"/>
    <property type="project" value="InterPro"/>
</dbReference>
<organism evidence="11 12">
    <name type="scientific">Pseudomonas fluorescens</name>
    <dbReference type="NCBI Taxonomy" id="294"/>
    <lineage>
        <taxon>Bacteria</taxon>
        <taxon>Pseudomonadati</taxon>
        <taxon>Pseudomonadota</taxon>
        <taxon>Gammaproteobacteria</taxon>
        <taxon>Pseudomonadales</taxon>
        <taxon>Pseudomonadaceae</taxon>
        <taxon>Pseudomonas</taxon>
    </lineage>
</organism>
<evidence type="ECO:0000256" key="3">
    <source>
        <dbReference type="ARBA" id="ARBA00022722"/>
    </source>
</evidence>
<dbReference type="PRINTS" id="PR01300">
    <property type="entry name" value="PYOCINKILLER"/>
</dbReference>
<dbReference type="CDD" id="cd00085">
    <property type="entry name" value="HNHc"/>
    <property type="match status" value="1"/>
</dbReference>
<proteinExistence type="inferred from homology"/>
<dbReference type="Pfam" id="PF21431">
    <property type="entry name" value="Col-Pyo_DNase"/>
    <property type="match status" value="1"/>
</dbReference>
<keyword evidence="9" id="KW-0472">Membrane</keyword>